<organism evidence="2 3">
    <name type="scientific">Oikopleura dioica</name>
    <name type="common">Tunicate</name>
    <dbReference type="NCBI Taxonomy" id="34765"/>
    <lineage>
        <taxon>Eukaryota</taxon>
        <taxon>Metazoa</taxon>
        <taxon>Chordata</taxon>
        <taxon>Tunicata</taxon>
        <taxon>Appendicularia</taxon>
        <taxon>Copelata</taxon>
        <taxon>Oikopleuridae</taxon>
        <taxon>Oikopleura</taxon>
    </lineage>
</organism>
<dbReference type="EMBL" id="OU015568">
    <property type="protein sequence ID" value="CAG5091534.1"/>
    <property type="molecule type" value="Genomic_DNA"/>
</dbReference>
<evidence type="ECO:0000313" key="2">
    <source>
        <dbReference type="EMBL" id="CAG5091534.1"/>
    </source>
</evidence>
<evidence type="ECO:0000259" key="1">
    <source>
        <dbReference type="Pfam" id="PF02174"/>
    </source>
</evidence>
<dbReference type="Proteomes" id="UP001158576">
    <property type="component" value="Chromosome PAR"/>
</dbReference>
<proteinExistence type="predicted"/>
<keyword evidence="3" id="KW-1185">Reference proteome</keyword>
<dbReference type="Gene3D" id="2.30.29.30">
    <property type="entry name" value="Pleckstrin-homology domain (PH domain)/Phosphotyrosine-binding domain (PTB)"/>
    <property type="match status" value="1"/>
</dbReference>
<evidence type="ECO:0000313" key="3">
    <source>
        <dbReference type="Proteomes" id="UP001158576"/>
    </source>
</evidence>
<dbReference type="InterPro" id="IPR011993">
    <property type="entry name" value="PH-like_dom_sf"/>
</dbReference>
<dbReference type="SUPFAM" id="SSF50729">
    <property type="entry name" value="PH domain-like"/>
    <property type="match status" value="1"/>
</dbReference>
<name>A0ABN7S6C5_OIKDI</name>
<feature type="domain" description="IRS-type PTB" evidence="1">
    <location>
        <begin position="157"/>
        <end position="232"/>
    </location>
</feature>
<dbReference type="InterPro" id="IPR002404">
    <property type="entry name" value="IRS_PTB"/>
</dbReference>
<accession>A0ABN7S6C5</accession>
<sequence length="264" mass="30523">MTVPMSSIAETIADKMMLPRSEYACCIELDKETSQLESAIKLLSSAKSLIGLSKRIKVKSAMKSELSKKIRSPLWLDPTRTLTELEPLINARPLCFRRRFWFTQRPLDNGDKGQIFTEFQEIKEHLKIVGTLREFIKHARELPGFGDTFFATENDKNREVLLAISKSNLTSYHNGKLEERFPLDRVRRWMSIADKRLFTIEVDQGNDNMQVLNWTTDDGAEIQQLLDGYVQLTLHKKREKVVSLTEKIAKAGEALKEEFQERFI</sequence>
<protein>
    <submittedName>
        <fullName evidence="2">Oidioi.mRNA.OKI2018_I69.PAR.g13109.t1.cds</fullName>
    </submittedName>
</protein>
<reference evidence="2 3" key="1">
    <citation type="submission" date="2021-04" db="EMBL/GenBank/DDBJ databases">
        <authorList>
            <person name="Bliznina A."/>
        </authorList>
    </citation>
    <scope>NUCLEOTIDE SEQUENCE [LARGE SCALE GENOMIC DNA]</scope>
</reference>
<dbReference type="Pfam" id="PF02174">
    <property type="entry name" value="IRS"/>
    <property type="match status" value="1"/>
</dbReference>
<gene>
    <name evidence="2" type="ORF">OKIOD_LOCUS4667</name>
</gene>